<evidence type="ECO:0000259" key="2">
    <source>
        <dbReference type="Pfam" id="PF13007"/>
    </source>
</evidence>
<dbReference type="NCBIfam" id="NF033517">
    <property type="entry name" value="transpos_IS66"/>
    <property type="match status" value="1"/>
</dbReference>
<dbReference type="AlphaFoldDB" id="W6QUH6"/>
<sequence>MTSLPNLDQLPPEQLRALAAQLMQRVESLDQKVETMGKKIHRDQTLIEKLTHEIAQLKRFKFAKRSEQLSPDQVSLLDDLIDTDIAAIEAELEALKPARASTEVRQKPKRTALPPQFPRTLIHHEPDNSHCQCGCALKRIGEDVSEKLDYTPGTFTVRAAHPWQMGLRSVRKPDPGHGSGSNHEQAIPPQGCWSCYIAKFRIIPLYARIDFRQPLVIARSTLAQWVGNCGVQLQPLVDALRDAVLAQHVIHADETPVSMLAPGEKKTHRAYVWAYATSQFSDLAAVVYDFSPSRAGEHARNFLQDWKGKLVCDDFGGYKASFELGVTEIGCMAHARRKFFELHATNKSQLAEQALRYIQLLYEIEHEVRDLEPDLRRRIRQEKAVPVMDALHAWMITQRLLVHDGSAISKALDYSLKRWTALSRYLDDGAVPIDNNWAENQIRTQPVVHQHFHPIAAAIGKQISTVRLRRTEHRHHPRHCGVGASTHVHRLGGEPDGVDADHRSRSRRKVAQAAALSVGQFTLMVPRGCGISRQIVDDAESDFVPIDCKDRGMKAGCSAMAFCVCTRIHLWTRFALRLWLSATLAIEAPGWAHS</sequence>
<dbReference type="InterPro" id="IPR052344">
    <property type="entry name" value="Transposase-related"/>
</dbReference>
<dbReference type="PANTHER" id="PTHR33678:SF1">
    <property type="entry name" value="BLL1576 PROTEIN"/>
    <property type="match status" value="1"/>
</dbReference>
<dbReference type="KEGG" id="ppse:BN5_1036"/>
<dbReference type="HOGENOM" id="CLU_023034_0_0_6"/>
<dbReference type="Proteomes" id="UP000032841">
    <property type="component" value="Chromosome"/>
</dbReference>
<accession>W6QUH6</accession>
<dbReference type="PANTHER" id="PTHR33678">
    <property type="entry name" value="BLL1576 PROTEIN"/>
    <property type="match status" value="1"/>
</dbReference>
<evidence type="ECO:0000259" key="1">
    <source>
        <dbReference type="Pfam" id="PF03050"/>
    </source>
</evidence>
<reference evidence="3 4" key="1">
    <citation type="submission" date="2013-11" db="EMBL/GenBank/DDBJ databases">
        <title>Complete genome sequence of the cyanide-degrading bacterium Pseudomonas pseudoalcaligenes CECT 5344.</title>
        <authorList>
            <person name="Wibberg D."/>
            <person name="Puehler A."/>
            <person name="Schlueter A."/>
        </authorList>
    </citation>
    <scope>NUCLEOTIDE SEQUENCE [LARGE SCALE GENOMIC DNA]</scope>
    <source>
        <strain evidence="4">CECT 5344</strain>
    </source>
</reference>
<feature type="domain" description="Transposase IS66 central" evidence="1">
    <location>
        <begin position="214"/>
        <end position="447"/>
    </location>
</feature>
<dbReference type="InterPro" id="IPR024463">
    <property type="entry name" value="Transposase_TnpC_homeodom"/>
</dbReference>
<dbReference type="InterPro" id="IPR004291">
    <property type="entry name" value="Transposase_IS66_central"/>
</dbReference>
<dbReference type="eggNOG" id="COG4372">
    <property type="taxonomic scope" value="Bacteria"/>
</dbReference>
<protein>
    <submittedName>
        <fullName evidence="3">ISPpu14, transposase Orf3</fullName>
    </submittedName>
</protein>
<organism evidence="3 4">
    <name type="scientific">Ectopseudomonas oleovorans (strain CECT 5344)</name>
    <name type="common">Pseudomonas pseudoalcaligenes</name>
    <dbReference type="NCBI Taxonomy" id="1182590"/>
    <lineage>
        <taxon>Bacteria</taxon>
        <taxon>Pseudomonadati</taxon>
        <taxon>Pseudomonadota</taxon>
        <taxon>Gammaproteobacteria</taxon>
        <taxon>Pseudomonadales</taxon>
        <taxon>Pseudomonadaceae</taxon>
        <taxon>Ectopseudomonas</taxon>
    </lineage>
</organism>
<dbReference type="Pfam" id="PF13007">
    <property type="entry name" value="LZ_Tnp_IS66"/>
    <property type="match status" value="1"/>
</dbReference>
<feature type="domain" description="Transposase TnpC homeodomain" evidence="2">
    <location>
        <begin position="50"/>
        <end position="120"/>
    </location>
</feature>
<evidence type="ECO:0000313" key="4">
    <source>
        <dbReference type="Proteomes" id="UP000032841"/>
    </source>
</evidence>
<proteinExistence type="predicted"/>
<evidence type="ECO:0000313" key="3">
    <source>
        <dbReference type="EMBL" id="CDM39638.1"/>
    </source>
</evidence>
<gene>
    <name evidence="3" type="ORF">BN5_1036</name>
</gene>
<dbReference type="EMBL" id="HG916826">
    <property type="protein sequence ID" value="CDM39638.1"/>
    <property type="molecule type" value="Genomic_DNA"/>
</dbReference>
<dbReference type="Pfam" id="PF03050">
    <property type="entry name" value="DDE_Tnp_IS66"/>
    <property type="match status" value="1"/>
</dbReference>
<name>W6QUH6_ECTO5</name>